<dbReference type="AlphaFoldDB" id="A0A6M3L1W6"/>
<protein>
    <submittedName>
        <fullName evidence="1">Uncharacterized protein</fullName>
    </submittedName>
</protein>
<proteinExistence type="predicted"/>
<dbReference type="EMBL" id="MT142788">
    <property type="protein sequence ID" value="QJA88557.1"/>
    <property type="molecule type" value="Genomic_DNA"/>
</dbReference>
<gene>
    <name evidence="1" type="ORF">MM415B02738_0005</name>
</gene>
<sequence length="76" mass="8500">MKTLIDSWKKVVTLERLLRDEVGIKGPHTNIELLEAVLGRLVSSREQIQILKSGAPVIKCCEHCEICKAEAEDENA</sequence>
<organism evidence="1">
    <name type="scientific">viral metagenome</name>
    <dbReference type="NCBI Taxonomy" id="1070528"/>
    <lineage>
        <taxon>unclassified sequences</taxon>
        <taxon>metagenomes</taxon>
        <taxon>organismal metagenomes</taxon>
    </lineage>
</organism>
<accession>A0A6M3L1W6</accession>
<reference evidence="1" key="1">
    <citation type="submission" date="2020-03" db="EMBL/GenBank/DDBJ databases">
        <title>The deep terrestrial virosphere.</title>
        <authorList>
            <person name="Holmfeldt K."/>
            <person name="Nilsson E."/>
            <person name="Simone D."/>
            <person name="Lopez-Fernandez M."/>
            <person name="Wu X."/>
            <person name="de Brujin I."/>
            <person name="Lundin D."/>
            <person name="Andersson A."/>
            <person name="Bertilsson S."/>
            <person name="Dopson M."/>
        </authorList>
    </citation>
    <scope>NUCLEOTIDE SEQUENCE</scope>
    <source>
        <strain evidence="1">MM415B02738</strain>
    </source>
</reference>
<name>A0A6M3L1W6_9ZZZZ</name>
<evidence type="ECO:0000313" key="1">
    <source>
        <dbReference type="EMBL" id="QJA88557.1"/>
    </source>
</evidence>